<evidence type="ECO:0000313" key="3">
    <source>
        <dbReference type="EMBL" id="SEG78594.1"/>
    </source>
</evidence>
<gene>
    <name evidence="3" type="ORF">SAMN05216223_11134</name>
</gene>
<keyword evidence="4" id="KW-1185">Reference proteome</keyword>
<sequence>MRHVSLPFAGRLSGRHPDTAESTVMVTTATEQPEQAGPAKLAVRFLLGAVLSAAVACFVVGAVVAKWSVIGIGGALVVATYVVAVIRELRNGTAGPRDRTPDPVTLTALARIESRRAIGGDTGDVPVEFDLTVQPEDGPAHRVTFSQGINLVDIPDYRPGRVVVVEYRSDQLWRPRIVADPAPEWAERAGAAALDTAPESTRVAGPDLGLASCAVVLAGIAIGAAVVVLVFRADLF</sequence>
<protein>
    <recommendedName>
        <fullName evidence="5">DUF3592 domain-containing protein</fullName>
    </recommendedName>
</protein>
<dbReference type="AlphaFoldDB" id="A0A1H6D0K1"/>
<feature type="region of interest" description="Disordered" evidence="1">
    <location>
        <begin position="1"/>
        <end position="20"/>
    </location>
</feature>
<accession>A0A1H6D0K1</accession>
<dbReference type="EMBL" id="FNVU01000011">
    <property type="protein sequence ID" value="SEG78594.1"/>
    <property type="molecule type" value="Genomic_DNA"/>
</dbReference>
<feature type="transmembrane region" description="Helical" evidence="2">
    <location>
        <begin position="41"/>
        <end position="63"/>
    </location>
</feature>
<evidence type="ECO:0000256" key="1">
    <source>
        <dbReference type="SAM" id="MobiDB-lite"/>
    </source>
</evidence>
<feature type="transmembrane region" description="Helical" evidence="2">
    <location>
        <begin position="208"/>
        <end position="231"/>
    </location>
</feature>
<keyword evidence="2" id="KW-1133">Transmembrane helix</keyword>
<feature type="transmembrane region" description="Helical" evidence="2">
    <location>
        <begin position="69"/>
        <end position="89"/>
    </location>
</feature>
<evidence type="ECO:0000256" key="2">
    <source>
        <dbReference type="SAM" id="Phobius"/>
    </source>
</evidence>
<keyword evidence="2" id="KW-0812">Transmembrane</keyword>
<name>A0A1H6D0K1_9ACTN</name>
<reference evidence="3 4" key="1">
    <citation type="submission" date="2016-10" db="EMBL/GenBank/DDBJ databases">
        <authorList>
            <person name="de Groot N.N."/>
        </authorList>
    </citation>
    <scope>NUCLEOTIDE SEQUENCE [LARGE SCALE GENOMIC DNA]</scope>
    <source>
        <strain evidence="3 4">CGMCC 4.2023</strain>
    </source>
</reference>
<evidence type="ECO:0000313" key="4">
    <source>
        <dbReference type="Proteomes" id="UP000236754"/>
    </source>
</evidence>
<evidence type="ECO:0008006" key="5">
    <source>
        <dbReference type="Google" id="ProtNLM"/>
    </source>
</evidence>
<dbReference type="Proteomes" id="UP000236754">
    <property type="component" value="Unassembled WGS sequence"/>
</dbReference>
<proteinExistence type="predicted"/>
<organism evidence="3 4">
    <name type="scientific">Actinacidiphila yanglinensis</name>
    <dbReference type="NCBI Taxonomy" id="310779"/>
    <lineage>
        <taxon>Bacteria</taxon>
        <taxon>Bacillati</taxon>
        <taxon>Actinomycetota</taxon>
        <taxon>Actinomycetes</taxon>
        <taxon>Kitasatosporales</taxon>
        <taxon>Streptomycetaceae</taxon>
        <taxon>Actinacidiphila</taxon>
    </lineage>
</organism>
<keyword evidence="2" id="KW-0472">Membrane</keyword>